<evidence type="ECO:0000313" key="3">
    <source>
        <dbReference type="EMBL" id="SBS32118.1"/>
    </source>
</evidence>
<dbReference type="PANTHER" id="PTHR21600">
    <property type="entry name" value="MITOCHONDRIAL RNA PSEUDOURIDINE SYNTHASE"/>
    <property type="match status" value="1"/>
</dbReference>
<dbReference type="Pfam" id="PF00849">
    <property type="entry name" value="PseudoU_synth_2"/>
    <property type="match status" value="1"/>
</dbReference>
<accession>A0A1A8TFI7</accession>
<dbReference type="GO" id="GO:0003723">
    <property type="term" value="F:RNA binding"/>
    <property type="evidence" value="ECO:0007669"/>
    <property type="project" value="InterPro"/>
</dbReference>
<dbReference type="GO" id="GO:0000455">
    <property type="term" value="P:enzyme-directed rRNA pseudouridine synthesis"/>
    <property type="evidence" value="ECO:0007669"/>
    <property type="project" value="TreeGrafter"/>
</dbReference>
<dbReference type="NCBIfam" id="TIGR01621">
    <property type="entry name" value="RluA-like"/>
    <property type="match status" value="1"/>
</dbReference>
<dbReference type="CDD" id="cd02869">
    <property type="entry name" value="PseudoU_synth_RluA_like"/>
    <property type="match status" value="1"/>
</dbReference>
<keyword evidence="4" id="KW-1185">Reference proteome</keyword>
<organism evidence="3 4">
    <name type="scientific">Marinomonas spartinae</name>
    <dbReference type="NCBI Taxonomy" id="1792290"/>
    <lineage>
        <taxon>Bacteria</taxon>
        <taxon>Pseudomonadati</taxon>
        <taxon>Pseudomonadota</taxon>
        <taxon>Gammaproteobacteria</taxon>
        <taxon>Oceanospirillales</taxon>
        <taxon>Oceanospirillaceae</taxon>
        <taxon>Marinomonas</taxon>
    </lineage>
</organism>
<gene>
    <name evidence="3" type="primary">rluA_2</name>
    <name evidence="3" type="ORF">MSP8886_02350</name>
</gene>
<dbReference type="EMBL" id="FLOB01000004">
    <property type="protein sequence ID" value="SBS32118.1"/>
    <property type="molecule type" value="Genomic_DNA"/>
</dbReference>
<dbReference type="PANTHER" id="PTHR21600:SF87">
    <property type="entry name" value="RNA PSEUDOURIDYLATE SYNTHASE DOMAIN-CONTAINING PROTEIN 1"/>
    <property type="match status" value="1"/>
</dbReference>
<proteinExistence type="inferred from homology"/>
<dbReference type="InterPro" id="IPR006508">
    <property type="entry name" value="PsdUridine_synth_RluA-like"/>
</dbReference>
<evidence type="ECO:0000313" key="4">
    <source>
        <dbReference type="Proteomes" id="UP000092544"/>
    </source>
</evidence>
<evidence type="ECO:0000259" key="2">
    <source>
        <dbReference type="Pfam" id="PF00849"/>
    </source>
</evidence>
<protein>
    <submittedName>
        <fullName evidence="3">Ribosomal large subunit pseudouridine synthase A</fullName>
        <ecNumber evidence="3">5.4.99.28</ecNumber>
    </submittedName>
</protein>
<keyword evidence="3" id="KW-0413">Isomerase</keyword>
<reference evidence="3 4" key="1">
    <citation type="submission" date="2016-06" db="EMBL/GenBank/DDBJ databases">
        <authorList>
            <person name="Kjaerup R.B."/>
            <person name="Dalgaard T.S."/>
            <person name="Juul-Madsen H.R."/>
        </authorList>
    </citation>
    <scope>NUCLEOTIDE SEQUENCE [LARGE SCALE GENOMIC DNA]</scope>
    <source>
        <strain evidence="3 4">CECT 8886</strain>
    </source>
</reference>
<dbReference type="Proteomes" id="UP000092544">
    <property type="component" value="Unassembled WGS sequence"/>
</dbReference>
<dbReference type="GO" id="GO:0160151">
    <property type="term" value="F:tRNA pseudouridine(32) synthase activity"/>
    <property type="evidence" value="ECO:0007669"/>
    <property type="project" value="UniProtKB-EC"/>
</dbReference>
<dbReference type="SUPFAM" id="SSF55120">
    <property type="entry name" value="Pseudouridine synthase"/>
    <property type="match status" value="1"/>
</dbReference>
<dbReference type="AlphaFoldDB" id="A0A1A8TFI7"/>
<dbReference type="Gene3D" id="3.30.2350.10">
    <property type="entry name" value="Pseudouridine synthase"/>
    <property type="match status" value="1"/>
</dbReference>
<dbReference type="InterPro" id="IPR006145">
    <property type="entry name" value="PsdUridine_synth_RsuA/RluA"/>
</dbReference>
<dbReference type="PROSITE" id="PS01129">
    <property type="entry name" value="PSI_RLU"/>
    <property type="match status" value="1"/>
</dbReference>
<feature type="domain" description="Pseudouridine synthase RsuA/RluA-like" evidence="2">
    <location>
        <begin position="10"/>
        <end position="152"/>
    </location>
</feature>
<dbReference type="InterPro" id="IPR020103">
    <property type="entry name" value="PsdUridine_synth_cat_dom_sf"/>
</dbReference>
<sequence>MLNVIFRCDDFWVLNKPVGMSFHAESNERGVMEALKQDYPSMTFYPVHRLDKMTSGILLVALNKEAAAKFGELFELHQIEKRYIALSDRKPKKKQGAVKGGMVPSRRGQWRLTTENDNLAVTQFFSTSFDGFRAFIVRPLTGKTHQIRVALKSLGSPIFGDDRYSGTPADRGYLHAYSVSFEWAGELRSYSVMPSNGEHFNAKFCDFVRAHFAEKFLKWPSGK</sequence>
<dbReference type="InterPro" id="IPR050188">
    <property type="entry name" value="RluA_PseudoU_synthase"/>
</dbReference>
<dbReference type="STRING" id="1792290.MSP8886_02350"/>
<evidence type="ECO:0000256" key="1">
    <source>
        <dbReference type="ARBA" id="ARBA00010876"/>
    </source>
</evidence>
<dbReference type="EC" id="5.4.99.28" evidence="3"/>
<dbReference type="InterPro" id="IPR006224">
    <property type="entry name" value="PsdUridine_synth_RluA-like_CS"/>
</dbReference>
<comment type="similarity">
    <text evidence="1">Belongs to the pseudouridine synthase RluA family.</text>
</comment>
<name>A0A1A8TFI7_9GAMM</name>
<dbReference type="RefSeq" id="WP_217491345.1">
    <property type="nucleotide sequence ID" value="NZ_FLOB01000004.1"/>
</dbReference>